<dbReference type="Proteomes" id="UP000603141">
    <property type="component" value="Unassembled WGS sequence"/>
</dbReference>
<keyword evidence="6" id="KW-1185">Reference proteome</keyword>
<dbReference type="Gene3D" id="2.60.40.3440">
    <property type="match status" value="1"/>
</dbReference>
<protein>
    <submittedName>
        <fullName evidence="5">Immunoglobulin domain-containing protein</fullName>
    </submittedName>
</protein>
<evidence type="ECO:0000259" key="4">
    <source>
        <dbReference type="PROSITE" id="PS50835"/>
    </source>
</evidence>
<dbReference type="InterPro" id="IPR013783">
    <property type="entry name" value="Ig-like_fold"/>
</dbReference>
<dbReference type="PROSITE" id="PS50835">
    <property type="entry name" value="IG_LIKE"/>
    <property type="match status" value="1"/>
</dbReference>
<feature type="chain" id="PRO_5037688760" evidence="3">
    <location>
        <begin position="28"/>
        <end position="951"/>
    </location>
</feature>
<gene>
    <name evidence="5" type="ORF">JIN85_09105</name>
</gene>
<dbReference type="Gene3D" id="2.60.40.10">
    <property type="entry name" value="Immunoglobulins"/>
    <property type="match status" value="2"/>
</dbReference>
<dbReference type="InterPro" id="IPR036179">
    <property type="entry name" value="Ig-like_dom_sf"/>
</dbReference>
<dbReference type="EMBL" id="JAENIJ010000012">
    <property type="protein sequence ID" value="MBK1882573.1"/>
    <property type="molecule type" value="Genomic_DNA"/>
</dbReference>
<dbReference type="CDD" id="cd00096">
    <property type="entry name" value="Ig"/>
    <property type="match status" value="1"/>
</dbReference>
<reference evidence="5" key="1">
    <citation type="submission" date="2021-01" db="EMBL/GenBank/DDBJ databases">
        <title>Modified the classification status of verrucomicrobia.</title>
        <authorList>
            <person name="Feng X."/>
        </authorList>
    </citation>
    <scope>NUCLEOTIDE SEQUENCE</scope>
    <source>
        <strain evidence="5">KCTC 22041</strain>
    </source>
</reference>
<keyword evidence="3" id="KW-0732">Signal</keyword>
<dbReference type="Pfam" id="PF17963">
    <property type="entry name" value="Big_9"/>
    <property type="match status" value="1"/>
</dbReference>
<comment type="caution">
    <text evidence="5">The sequence shown here is derived from an EMBL/GenBank/DDBJ whole genome shotgun (WGS) entry which is preliminary data.</text>
</comment>
<dbReference type="RefSeq" id="WP_200269844.1">
    <property type="nucleotide sequence ID" value="NZ_JAENIJ010000012.1"/>
</dbReference>
<evidence type="ECO:0000256" key="1">
    <source>
        <dbReference type="ARBA" id="ARBA00022737"/>
    </source>
</evidence>
<dbReference type="SUPFAM" id="SSF48726">
    <property type="entry name" value="Immunoglobulin"/>
    <property type="match status" value="2"/>
</dbReference>
<dbReference type="InterPro" id="IPR054720">
    <property type="entry name" value="HpiC1"/>
</dbReference>
<evidence type="ECO:0000256" key="3">
    <source>
        <dbReference type="SAM" id="SignalP"/>
    </source>
</evidence>
<dbReference type="InterPro" id="IPR003599">
    <property type="entry name" value="Ig_sub"/>
</dbReference>
<name>A0A934SC49_9BACT</name>
<evidence type="ECO:0000256" key="2">
    <source>
        <dbReference type="ARBA" id="ARBA00023157"/>
    </source>
</evidence>
<dbReference type="Pfam" id="PF22825">
    <property type="entry name" value="HpiC1-like"/>
    <property type="match status" value="1"/>
</dbReference>
<feature type="signal peptide" evidence="3">
    <location>
        <begin position="1"/>
        <end position="27"/>
    </location>
</feature>
<organism evidence="5 6">
    <name type="scientific">Luteolibacter pohnpeiensis</name>
    <dbReference type="NCBI Taxonomy" id="454153"/>
    <lineage>
        <taxon>Bacteria</taxon>
        <taxon>Pseudomonadati</taxon>
        <taxon>Verrucomicrobiota</taxon>
        <taxon>Verrucomicrobiia</taxon>
        <taxon>Verrucomicrobiales</taxon>
        <taxon>Verrucomicrobiaceae</taxon>
        <taxon>Luteolibacter</taxon>
    </lineage>
</organism>
<accession>A0A934SC49</accession>
<dbReference type="GO" id="GO:0016020">
    <property type="term" value="C:membrane"/>
    <property type="evidence" value="ECO:0007669"/>
    <property type="project" value="UniProtKB-SubCell"/>
</dbReference>
<dbReference type="InterPro" id="IPR007110">
    <property type="entry name" value="Ig-like_dom"/>
</dbReference>
<keyword evidence="2" id="KW-1015">Disulfide bond</keyword>
<evidence type="ECO:0000313" key="6">
    <source>
        <dbReference type="Proteomes" id="UP000603141"/>
    </source>
</evidence>
<dbReference type="SMART" id="SM00409">
    <property type="entry name" value="IG"/>
    <property type="match status" value="2"/>
</dbReference>
<evidence type="ECO:0000313" key="5">
    <source>
        <dbReference type="EMBL" id="MBK1882573.1"/>
    </source>
</evidence>
<dbReference type="AlphaFoldDB" id="A0A934SC49"/>
<proteinExistence type="predicted"/>
<dbReference type="PANTHER" id="PTHR44170">
    <property type="entry name" value="PROTEIN SIDEKICK"/>
    <property type="match status" value="1"/>
</dbReference>
<dbReference type="Pfam" id="PF13927">
    <property type="entry name" value="Ig_3"/>
    <property type="match status" value="1"/>
</dbReference>
<sequence length="951" mass="100529">MKNLNFSKSGKSLIGLTIFLALPAALDAQTIENPSFEADAFSTAQGAISDNGNITGWVGSPTDRVGISSTSQTGTYADNGTIPDGNNVAFLKSGLDGVPTTLSTTITGLTPGETYKVTFRANASYGTFNNLPNLILSTDGETPSGDTNVGMLVSRVSDNAGDANPYHTIAYEFIATQSSHTLTLTNNKYSDGDTLLVDDFKIAVSSKAWAFRSWYGDADSGIQNNYEYTHAYTFNNHTSPIINNVQFTGLPEWNNPPNADIVGLIYRVGPIISNLEYPSGSIEIAETFRYDTDSNDNLSITLNGLEPNTKYVFSLYGMGWGAVGERASTFSSSVPGSDSLTVDLNQYGDLNGLIVDYTYTTDSVGSPVTITYLPTNKNVSGNIGNTFHTSGFSNRTAEPLVGAPVIVTNPQSATVAAGDSYTFSVLASGSDLTYEWKKGDSVIPDETSNTLTLDNITYDDAADYTVSVANDGGTTDSTVATLIVKDRVAGLFATGLDQSGSINLEGAPDPHYVFMANPDNPGSPIPTTVYSILSSNRPGSWTPNTSVARWVGPKANVYGAAGVNSNDAGEDAGVYVYRTQMDLTNFDLASVNLVGAWATDNQGLSIRVNGVDTGIVNDQDGSFINPAAFSIDSSNATFVNGINTIDFVVRNEEDNNVTTPSGWTGLFVTGLDAFGLLPDNTPPHITVQPGDLTLSDTGFTGKVYVGATGTGPLTYEWYHGETLLPDQGSSVLDISGYDETDAGEYHVVISNSAGTVESDTFTITIGNPPPFAGPLSIMTTQGAAVAIPFQAFTELCYDPLGEMVTITGSDTTSTSGGSIQYNESSGQITYTPPAGVINGTDTFTYTITDNGTPNASATGTVYVMIGNGETETDPEDTELGVPAFSYSTQSGSAMLSIQATANGTYVFQRSEDLVIWTDLETKIVSEGETETLEFTDSAPPANRAFYRITKQ</sequence>
<feature type="domain" description="Ig-like" evidence="4">
    <location>
        <begin position="404"/>
        <end position="480"/>
    </location>
</feature>
<dbReference type="GO" id="GO:0098609">
    <property type="term" value="P:cell-cell adhesion"/>
    <property type="evidence" value="ECO:0007669"/>
    <property type="project" value="TreeGrafter"/>
</dbReference>
<dbReference type="PANTHER" id="PTHR44170:SF6">
    <property type="entry name" value="CONTACTIN"/>
    <property type="match status" value="1"/>
</dbReference>
<keyword evidence="1" id="KW-0677">Repeat</keyword>